<evidence type="ECO:0000313" key="5">
    <source>
        <dbReference type="EMBL" id="OUI94772.1"/>
    </source>
</evidence>
<dbReference type="AlphaFoldDB" id="A0A252AW47"/>
<dbReference type="EMBL" id="BAMW01000030">
    <property type="protein sequence ID" value="GAN63649.1"/>
    <property type="molecule type" value="Genomic_DNA"/>
</dbReference>
<dbReference type="Proteomes" id="UP000032673">
    <property type="component" value="Unassembled WGS sequence"/>
</dbReference>
<proteinExistence type="predicted"/>
<dbReference type="Gene3D" id="3.90.550.10">
    <property type="entry name" value="Spore Coat Polysaccharide Biosynthesis Protein SpsA, Chain A"/>
    <property type="match status" value="1"/>
</dbReference>
<dbReference type="SUPFAM" id="SSF53448">
    <property type="entry name" value="Nucleotide-diphospho-sugar transferases"/>
    <property type="match status" value="1"/>
</dbReference>
<reference evidence="5" key="2">
    <citation type="submission" date="2014-06" db="EMBL/GenBank/DDBJ databases">
        <authorList>
            <person name="Ju J."/>
            <person name="Zhang J."/>
        </authorList>
    </citation>
    <scope>NUCLEOTIDE SEQUENCE [LARGE SCALE GENOMIC DNA]</scope>
    <source>
        <strain evidence="5">DmL_051</strain>
    </source>
</reference>
<dbReference type="CDD" id="cd04182">
    <property type="entry name" value="GT_2_like_f"/>
    <property type="match status" value="1"/>
</dbReference>
<dbReference type="Pfam" id="PF12804">
    <property type="entry name" value="NTP_transf_3"/>
    <property type="match status" value="1"/>
</dbReference>
<accession>A0A252AW47</accession>
<feature type="domain" description="MobA-like NTP transferase" evidence="2">
    <location>
        <begin position="11"/>
        <end position="178"/>
    </location>
</feature>
<comment type="caution">
    <text evidence="5">The sequence shown here is derived from an EMBL/GenBank/DDBJ whole genome shotgun (WGS) entry which is preliminary data.</text>
</comment>
<dbReference type="EMBL" id="BJXQ01000004">
    <property type="protein sequence ID" value="GEN03034.1"/>
    <property type="molecule type" value="Genomic_DNA"/>
</dbReference>
<dbReference type="Proteomes" id="UP000194641">
    <property type="component" value="Unassembled WGS sequence"/>
</dbReference>
<sequence>MVTTTAPFPVALILAAGRSSRTAPAHKLLASDAAGRAMLVRTTHHVLGSNVGQVLVVVPPDKPELQSLLQDAFPHTEKLGFCVAQDAALGLSASLRAGVKAAEKLGASSVLVCLGDMPLVSTELLNSLLAEQNRMNASAVAPDRGGRPGNPVVWDKSQFPALKQVEGDKGGRAILQKLGCAVHLVPAPLQELVDFDTPERLAAYARLG</sequence>
<evidence type="ECO:0000313" key="7">
    <source>
        <dbReference type="Proteomes" id="UP000194641"/>
    </source>
</evidence>
<dbReference type="PANTHER" id="PTHR43777">
    <property type="entry name" value="MOLYBDENUM COFACTOR CYTIDYLYLTRANSFERASE"/>
    <property type="match status" value="1"/>
</dbReference>
<dbReference type="EMBL" id="JOPA01000012">
    <property type="protein sequence ID" value="OUI94772.1"/>
    <property type="molecule type" value="Genomic_DNA"/>
</dbReference>
<dbReference type="InterPro" id="IPR029044">
    <property type="entry name" value="Nucleotide-diphossugar_trans"/>
</dbReference>
<gene>
    <name evidence="3" type="ORF">Abin_030_192</name>
    <name evidence="4" type="ORF">AIN02nite_10590</name>
    <name evidence="5" type="ORF">HK17_01735</name>
</gene>
<keyword evidence="1" id="KW-0460">Magnesium</keyword>
<dbReference type="Proteomes" id="UP000321104">
    <property type="component" value="Unassembled WGS sequence"/>
</dbReference>
<keyword evidence="6" id="KW-1185">Reference proteome</keyword>
<reference evidence="4 8" key="4">
    <citation type="submission" date="2019-07" db="EMBL/GenBank/DDBJ databases">
        <title>Whole genome shotgun sequence of Acetobacter indonesiensis NBRC 16471.</title>
        <authorList>
            <person name="Hosoyama A."/>
            <person name="Uohara A."/>
            <person name="Ohji S."/>
            <person name="Ichikawa N."/>
        </authorList>
    </citation>
    <scope>NUCLEOTIDE SEQUENCE [LARGE SCALE GENOMIC DNA]</scope>
    <source>
        <strain evidence="4 8">NBRC 16471</strain>
    </source>
</reference>
<protein>
    <recommendedName>
        <fullName evidence="2">MobA-like NTP transferase domain-containing protein</fullName>
    </recommendedName>
</protein>
<dbReference type="RefSeq" id="WP_084593573.1">
    <property type="nucleotide sequence ID" value="NZ_BAMW01000030.1"/>
</dbReference>
<evidence type="ECO:0000259" key="2">
    <source>
        <dbReference type="Pfam" id="PF12804"/>
    </source>
</evidence>
<dbReference type="InterPro" id="IPR025877">
    <property type="entry name" value="MobA-like_NTP_Trfase"/>
</dbReference>
<reference evidence="3 6" key="1">
    <citation type="submission" date="2012-11" db="EMBL/GenBank/DDBJ databases">
        <title>Whole genome sequence of Acetobacter indonesiensis 5H-1.</title>
        <authorList>
            <person name="Azuma Y."/>
            <person name="Higashiura N."/>
            <person name="Hirakawa H."/>
            <person name="Matsushita K."/>
        </authorList>
    </citation>
    <scope>NUCLEOTIDE SEQUENCE [LARGE SCALE GENOMIC DNA]</scope>
    <source>
        <strain evidence="3 6">5H-1</strain>
    </source>
</reference>
<organism evidence="5 7">
    <name type="scientific">Acetobacter indonesiensis</name>
    <dbReference type="NCBI Taxonomy" id="104101"/>
    <lineage>
        <taxon>Bacteria</taxon>
        <taxon>Pseudomonadati</taxon>
        <taxon>Pseudomonadota</taxon>
        <taxon>Alphaproteobacteria</taxon>
        <taxon>Acetobacterales</taxon>
        <taxon>Acetobacteraceae</taxon>
        <taxon>Acetobacter</taxon>
    </lineage>
</organism>
<dbReference type="PANTHER" id="PTHR43777:SF1">
    <property type="entry name" value="MOLYBDENUM COFACTOR CYTIDYLYLTRANSFERASE"/>
    <property type="match status" value="1"/>
</dbReference>
<evidence type="ECO:0000256" key="1">
    <source>
        <dbReference type="ARBA" id="ARBA00022842"/>
    </source>
</evidence>
<evidence type="ECO:0000313" key="8">
    <source>
        <dbReference type="Proteomes" id="UP000321104"/>
    </source>
</evidence>
<reference evidence="7" key="3">
    <citation type="submission" date="2014-06" db="EMBL/GenBank/DDBJ databases">
        <authorList>
            <person name="Winans N.J."/>
            <person name="Newell P.D."/>
            <person name="Douglas A.E."/>
        </authorList>
    </citation>
    <scope>NUCLEOTIDE SEQUENCE [LARGE SCALE GENOMIC DNA]</scope>
</reference>
<evidence type="ECO:0000313" key="3">
    <source>
        <dbReference type="EMBL" id="GAN63649.1"/>
    </source>
</evidence>
<dbReference type="GO" id="GO:0016779">
    <property type="term" value="F:nucleotidyltransferase activity"/>
    <property type="evidence" value="ECO:0007669"/>
    <property type="project" value="UniProtKB-ARBA"/>
</dbReference>
<evidence type="ECO:0000313" key="6">
    <source>
        <dbReference type="Proteomes" id="UP000032673"/>
    </source>
</evidence>
<evidence type="ECO:0000313" key="4">
    <source>
        <dbReference type="EMBL" id="GEN03034.1"/>
    </source>
</evidence>
<name>A0A252AW47_9PROT</name>